<comment type="caution">
    <text evidence="2">The sequence shown here is derived from an EMBL/GenBank/DDBJ whole genome shotgun (WGS) entry which is preliminary data.</text>
</comment>
<evidence type="ECO:0000313" key="2">
    <source>
        <dbReference type="EMBL" id="KAF9334186.1"/>
    </source>
</evidence>
<feature type="compositionally biased region" description="Polar residues" evidence="1">
    <location>
        <begin position="98"/>
        <end position="112"/>
    </location>
</feature>
<accession>A0A9P5VNM0</accession>
<name>A0A9P5VNM0_9FUNG</name>
<dbReference type="EMBL" id="JAAAUY010000162">
    <property type="protein sequence ID" value="KAF9334186.1"/>
    <property type="molecule type" value="Genomic_DNA"/>
</dbReference>
<organism evidence="2 3">
    <name type="scientific">Podila minutissima</name>
    <dbReference type="NCBI Taxonomy" id="64525"/>
    <lineage>
        <taxon>Eukaryota</taxon>
        <taxon>Fungi</taxon>
        <taxon>Fungi incertae sedis</taxon>
        <taxon>Mucoromycota</taxon>
        <taxon>Mortierellomycotina</taxon>
        <taxon>Mortierellomycetes</taxon>
        <taxon>Mortierellales</taxon>
        <taxon>Mortierellaceae</taxon>
        <taxon>Podila</taxon>
    </lineage>
</organism>
<gene>
    <name evidence="2" type="ORF">BG006_002600</name>
</gene>
<keyword evidence="3" id="KW-1185">Reference proteome</keyword>
<evidence type="ECO:0000256" key="1">
    <source>
        <dbReference type="SAM" id="MobiDB-lite"/>
    </source>
</evidence>
<feature type="region of interest" description="Disordered" evidence="1">
    <location>
        <begin position="192"/>
        <end position="254"/>
    </location>
</feature>
<protein>
    <submittedName>
        <fullName evidence="2">Uncharacterized protein</fullName>
    </submittedName>
</protein>
<feature type="compositionally biased region" description="Low complexity" evidence="1">
    <location>
        <begin position="118"/>
        <end position="136"/>
    </location>
</feature>
<sequence length="306" mass="33279">MLLQQIPQQQQQWQMSQSQYEQQIQQMHHAQLLQQQQQQQYLQQQQQQQPTSSPLIRKRGLVNESDEFMGIKKRNLGSEATAQGMFGYPEIGADSPGSIMSNRSNSEAQSYFEQPHYQTSSSSSAQGPTSAPSTPAISITQSSGSSQAHGWGSFGQGGSHSSPPTPQGSFGAHTASSNMFASALSEQGSVEYRMQQEKQQLQEAQQQEQQRLQEAQQMEIQAMQRQQEEHAKAQAASKSAVHHDHNDPATWGYGNSPSQFTGYLGGYGRGYTPAAIGGVAALAAASAMAASRQRTTSSGSGMDMDM</sequence>
<feature type="compositionally biased region" description="Low complexity" evidence="1">
    <location>
        <begin position="197"/>
        <end position="225"/>
    </location>
</feature>
<reference evidence="2" key="1">
    <citation type="journal article" date="2020" name="Fungal Divers.">
        <title>Resolving the Mortierellaceae phylogeny through synthesis of multi-gene phylogenetics and phylogenomics.</title>
        <authorList>
            <person name="Vandepol N."/>
            <person name="Liber J."/>
            <person name="Desiro A."/>
            <person name="Na H."/>
            <person name="Kennedy M."/>
            <person name="Barry K."/>
            <person name="Grigoriev I.V."/>
            <person name="Miller A.N."/>
            <person name="O'Donnell K."/>
            <person name="Stajich J.E."/>
            <person name="Bonito G."/>
        </authorList>
    </citation>
    <scope>NUCLEOTIDE SEQUENCE</scope>
    <source>
        <strain evidence="2">NVP1</strain>
    </source>
</reference>
<dbReference type="AlphaFoldDB" id="A0A9P5VNM0"/>
<feature type="compositionally biased region" description="Polar residues" evidence="1">
    <location>
        <begin position="137"/>
        <end position="148"/>
    </location>
</feature>
<proteinExistence type="predicted"/>
<dbReference type="Proteomes" id="UP000696485">
    <property type="component" value="Unassembled WGS sequence"/>
</dbReference>
<feature type="region of interest" description="Disordered" evidence="1">
    <location>
        <begin position="87"/>
        <end position="174"/>
    </location>
</feature>
<evidence type="ECO:0000313" key="3">
    <source>
        <dbReference type="Proteomes" id="UP000696485"/>
    </source>
</evidence>